<evidence type="ECO:0000313" key="6">
    <source>
        <dbReference type="Proteomes" id="UP001501237"/>
    </source>
</evidence>
<organism evidence="5 6">
    <name type="scientific">Actinocorallia longicatena</name>
    <dbReference type="NCBI Taxonomy" id="111803"/>
    <lineage>
        <taxon>Bacteria</taxon>
        <taxon>Bacillati</taxon>
        <taxon>Actinomycetota</taxon>
        <taxon>Actinomycetes</taxon>
        <taxon>Streptosporangiales</taxon>
        <taxon>Thermomonosporaceae</taxon>
        <taxon>Actinocorallia</taxon>
    </lineage>
</organism>
<gene>
    <name evidence="5" type="ORF">GCM10010468_76540</name>
</gene>
<evidence type="ECO:0000256" key="1">
    <source>
        <dbReference type="ARBA" id="ARBA00004496"/>
    </source>
</evidence>
<sequence>MALTGRVGLLALLAAIIPIFVPHAWVLLVIAAVLISLVVTDFALAGNVRRLVLHRAGDRSVRLGETATVGLIVENPGTRRVRAVVRDAWPPSAGASPRTSDLSVPAGERRRLDLTLTPTRRGDRRSVTVTVRSTGPLGLAARQLSRPAPWTVRVLPGFPSRRHLPAKLRKLRELTGQHVALIRGQGTEFDSLREYVPGDDVRSIDWRATARRGDVVVRTWRPERDRRIFLILDTGRTSAGRVGDIPRLDCSMDAALLLAALASRAGDRVDLLAYDRQVRARVEGVSRTDLLPSMVQAMATLDPELIESDAAGMVSTLLARTRQRSLVVLLTELNTAAMEESLLPLLPRLTAKHLVMIAAVSDPRVDEMAAARGDLAAVYDAAAAERARGERRRLTAELRGHGVEVVDAPPEHLAPALADAYLALKAAGRL</sequence>
<dbReference type="InterPro" id="IPR002881">
    <property type="entry name" value="DUF58"/>
</dbReference>
<comment type="caution">
    <text evidence="5">The sequence shown here is derived from an EMBL/GenBank/DDBJ whole genome shotgun (WGS) entry which is preliminary data.</text>
</comment>
<protein>
    <submittedName>
        <fullName evidence="5">DUF58 domain-containing protein</fullName>
    </submittedName>
</protein>
<dbReference type="PANTHER" id="PTHR33608">
    <property type="entry name" value="BLL2464 PROTEIN"/>
    <property type="match status" value="1"/>
</dbReference>
<dbReference type="EMBL" id="BAAAUV010000040">
    <property type="protein sequence ID" value="GAA3240058.1"/>
    <property type="molecule type" value="Genomic_DNA"/>
</dbReference>
<feature type="domain" description="DUF58" evidence="3">
    <location>
        <begin position="192"/>
        <end position="369"/>
    </location>
</feature>
<dbReference type="RefSeq" id="WP_344838793.1">
    <property type="nucleotide sequence ID" value="NZ_BAAAUV010000040.1"/>
</dbReference>
<dbReference type="Proteomes" id="UP001501237">
    <property type="component" value="Unassembled WGS sequence"/>
</dbReference>
<comment type="subcellular location">
    <subcellularLocation>
        <location evidence="1">Cytoplasm</location>
    </subcellularLocation>
</comment>
<keyword evidence="6" id="KW-1185">Reference proteome</keyword>
<dbReference type="InterPro" id="IPR031549">
    <property type="entry name" value="ASH"/>
</dbReference>
<evidence type="ECO:0000256" key="2">
    <source>
        <dbReference type="ARBA" id="ARBA00022490"/>
    </source>
</evidence>
<evidence type="ECO:0000259" key="3">
    <source>
        <dbReference type="Pfam" id="PF01882"/>
    </source>
</evidence>
<dbReference type="Pfam" id="PF01882">
    <property type="entry name" value="DUF58"/>
    <property type="match status" value="1"/>
</dbReference>
<evidence type="ECO:0000313" key="5">
    <source>
        <dbReference type="EMBL" id="GAA3240058.1"/>
    </source>
</evidence>
<dbReference type="Pfam" id="PF15780">
    <property type="entry name" value="ASH"/>
    <property type="match status" value="1"/>
</dbReference>
<accession>A0ABP6QLH4</accession>
<dbReference type="PANTHER" id="PTHR33608:SF3">
    <property type="entry name" value="SLR2013 PROTEIN"/>
    <property type="match status" value="1"/>
</dbReference>
<proteinExistence type="predicted"/>
<name>A0ABP6QLH4_9ACTN</name>
<feature type="domain" description="Abnormal spindle-like microcephaly-associated protein ASH" evidence="4">
    <location>
        <begin position="60"/>
        <end position="127"/>
    </location>
</feature>
<reference evidence="6" key="1">
    <citation type="journal article" date="2019" name="Int. J. Syst. Evol. Microbiol.">
        <title>The Global Catalogue of Microorganisms (GCM) 10K type strain sequencing project: providing services to taxonomists for standard genome sequencing and annotation.</title>
        <authorList>
            <consortium name="The Broad Institute Genomics Platform"/>
            <consortium name="The Broad Institute Genome Sequencing Center for Infectious Disease"/>
            <person name="Wu L."/>
            <person name="Ma J."/>
        </authorList>
    </citation>
    <scope>NUCLEOTIDE SEQUENCE [LARGE SCALE GENOMIC DNA]</scope>
    <source>
        <strain evidence="6">JCM 9377</strain>
    </source>
</reference>
<keyword evidence="2" id="KW-0963">Cytoplasm</keyword>
<evidence type="ECO:0000259" key="4">
    <source>
        <dbReference type="Pfam" id="PF15780"/>
    </source>
</evidence>